<evidence type="ECO:0000256" key="2">
    <source>
        <dbReference type="SAM" id="SignalP"/>
    </source>
</evidence>
<dbReference type="AlphaFoldDB" id="A0A9P6GAT3"/>
<feature type="signal peptide" evidence="2">
    <location>
        <begin position="1"/>
        <end position="17"/>
    </location>
</feature>
<accession>A0A9P6GAT3</accession>
<evidence type="ECO:0000313" key="4">
    <source>
        <dbReference type="Proteomes" id="UP000756921"/>
    </source>
</evidence>
<proteinExistence type="predicted"/>
<organism evidence="3 4">
    <name type="scientific">Paraphaeosphaeria minitans</name>
    <dbReference type="NCBI Taxonomy" id="565426"/>
    <lineage>
        <taxon>Eukaryota</taxon>
        <taxon>Fungi</taxon>
        <taxon>Dikarya</taxon>
        <taxon>Ascomycota</taxon>
        <taxon>Pezizomycotina</taxon>
        <taxon>Dothideomycetes</taxon>
        <taxon>Pleosporomycetidae</taxon>
        <taxon>Pleosporales</taxon>
        <taxon>Massarineae</taxon>
        <taxon>Didymosphaeriaceae</taxon>
        <taxon>Paraphaeosphaeria</taxon>
    </lineage>
</organism>
<dbReference type="EMBL" id="WJXW01000011">
    <property type="protein sequence ID" value="KAF9731776.1"/>
    <property type="molecule type" value="Genomic_DNA"/>
</dbReference>
<evidence type="ECO:0000313" key="3">
    <source>
        <dbReference type="EMBL" id="KAF9731776.1"/>
    </source>
</evidence>
<reference evidence="3" key="1">
    <citation type="journal article" date="2020" name="Mol. Plant Microbe Interact.">
        <title>Genome Sequence of the Biocontrol Agent Coniothyrium minitans strain Conio (IMI 134523).</title>
        <authorList>
            <person name="Patel D."/>
            <person name="Shittu T.A."/>
            <person name="Baroncelli R."/>
            <person name="Muthumeenakshi S."/>
            <person name="Osborne T.H."/>
            <person name="Janganan T.K."/>
            <person name="Sreenivasaprasad S."/>
        </authorList>
    </citation>
    <scope>NUCLEOTIDE SEQUENCE</scope>
    <source>
        <strain evidence="3">Conio</strain>
    </source>
</reference>
<feature type="compositionally biased region" description="Pro residues" evidence="1">
    <location>
        <begin position="133"/>
        <end position="143"/>
    </location>
</feature>
<evidence type="ECO:0000256" key="1">
    <source>
        <dbReference type="SAM" id="MobiDB-lite"/>
    </source>
</evidence>
<keyword evidence="2" id="KW-0732">Signal</keyword>
<comment type="caution">
    <text evidence="3">The sequence shown here is derived from an EMBL/GenBank/DDBJ whole genome shotgun (WGS) entry which is preliminary data.</text>
</comment>
<gene>
    <name evidence="3" type="ORF">PMIN01_09705</name>
</gene>
<feature type="chain" id="PRO_5040109989" evidence="2">
    <location>
        <begin position="18"/>
        <end position="195"/>
    </location>
</feature>
<keyword evidence="4" id="KW-1185">Reference proteome</keyword>
<protein>
    <submittedName>
        <fullName evidence="3">Uncharacterized protein</fullName>
    </submittedName>
</protein>
<sequence length="195" mass="20049">MKLALTLGSSIALSVGALPHFPSGSGGLCPPGGCVIEPTTSSVAAPTQVPSDSGGLCPPGHGCVIDPTALRLTANMLVPTTLKTTPSSIHREGEKRQAGWPTCTIIHGFIRCTTSSVRSSTRDILPTSSSPPGGIPTTPPPPPHNERDPTYILSTPSRVASMTPGCSVFDRGPRSTTARSSATCEAVRRVLMLVG</sequence>
<name>A0A9P6GAT3_9PLEO</name>
<feature type="region of interest" description="Disordered" evidence="1">
    <location>
        <begin position="117"/>
        <end position="151"/>
    </location>
</feature>
<dbReference type="Proteomes" id="UP000756921">
    <property type="component" value="Unassembled WGS sequence"/>
</dbReference>